<reference evidence="1" key="1">
    <citation type="submission" date="2021-06" db="EMBL/GenBank/DDBJ databases">
        <title>Parelaphostrongylus tenuis whole genome reference sequence.</title>
        <authorList>
            <person name="Garwood T.J."/>
            <person name="Larsen P.A."/>
            <person name="Fountain-Jones N.M."/>
            <person name="Garbe J.R."/>
            <person name="Macchietto M.G."/>
            <person name="Kania S.A."/>
            <person name="Gerhold R.W."/>
            <person name="Richards J.E."/>
            <person name="Wolf T.M."/>
        </authorList>
    </citation>
    <scope>NUCLEOTIDE SEQUENCE</scope>
    <source>
        <strain evidence="1">MNPRO001-30</strain>
        <tissue evidence="1">Meninges</tissue>
    </source>
</reference>
<accession>A0AAD5WDN6</accession>
<protein>
    <submittedName>
        <fullName evidence="1">Uncharacterized protein</fullName>
    </submittedName>
</protein>
<evidence type="ECO:0000313" key="2">
    <source>
        <dbReference type="Proteomes" id="UP001196413"/>
    </source>
</evidence>
<dbReference type="AlphaFoldDB" id="A0AAD5WDN6"/>
<name>A0AAD5WDN6_PARTN</name>
<sequence>MYARSNIVAQRLGQSVFVTNSTWLGKTKPNKALRLSAHKVQKHNGEDFETRLMNTIWGCEGVARDRATTADKRTNDGRDDWPVRR</sequence>
<dbReference type="Proteomes" id="UP001196413">
    <property type="component" value="Unassembled WGS sequence"/>
</dbReference>
<comment type="caution">
    <text evidence="1">The sequence shown here is derived from an EMBL/GenBank/DDBJ whole genome shotgun (WGS) entry which is preliminary data.</text>
</comment>
<dbReference type="EMBL" id="JAHQIW010005530">
    <property type="protein sequence ID" value="KAJ1366353.1"/>
    <property type="molecule type" value="Genomic_DNA"/>
</dbReference>
<proteinExistence type="predicted"/>
<keyword evidence="2" id="KW-1185">Reference proteome</keyword>
<evidence type="ECO:0000313" key="1">
    <source>
        <dbReference type="EMBL" id="KAJ1366353.1"/>
    </source>
</evidence>
<gene>
    <name evidence="1" type="ORF">KIN20_026993</name>
</gene>
<organism evidence="1 2">
    <name type="scientific">Parelaphostrongylus tenuis</name>
    <name type="common">Meningeal worm</name>
    <dbReference type="NCBI Taxonomy" id="148309"/>
    <lineage>
        <taxon>Eukaryota</taxon>
        <taxon>Metazoa</taxon>
        <taxon>Ecdysozoa</taxon>
        <taxon>Nematoda</taxon>
        <taxon>Chromadorea</taxon>
        <taxon>Rhabditida</taxon>
        <taxon>Rhabditina</taxon>
        <taxon>Rhabditomorpha</taxon>
        <taxon>Strongyloidea</taxon>
        <taxon>Metastrongylidae</taxon>
        <taxon>Parelaphostrongylus</taxon>
    </lineage>
</organism>